<organism evidence="2 3">
    <name type="scientific">Thelohanellus kitauei</name>
    <name type="common">Myxosporean</name>
    <dbReference type="NCBI Taxonomy" id="669202"/>
    <lineage>
        <taxon>Eukaryota</taxon>
        <taxon>Metazoa</taxon>
        <taxon>Cnidaria</taxon>
        <taxon>Myxozoa</taxon>
        <taxon>Myxosporea</taxon>
        <taxon>Bivalvulida</taxon>
        <taxon>Platysporina</taxon>
        <taxon>Myxobolidae</taxon>
        <taxon>Thelohanellus</taxon>
    </lineage>
</organism>
<comment type="caution">
    <text evidence="2">The sequence shown here is derived from an EMBL/GenBank/DDBJ whole genome shotgun (WGS) entry which is preliminary data.</text>
</comment>
<protein>
    <submittedName>
        <fullName evidence="2">Uncharacterized protein</fullName>
    </submittedName>
</protein>
<dbReference type="Proteomes" id="UP000031668">
    <property type="component" value="Unassembled WGS sequence"/>
</dbReference>
<keyword evidence="3" id="KW-1185">Reference proteome</keyword>
<dbReference type="AlphaFoldDB" id="A0A0C2N0P6"/>
<accession>A0A0C2N0P6</accession>
<gene>
    <name evidence="2" type="ORF">RF11_13297</name>
</gene>
<proteinExistence type="predicted"/>
<reference evidence="2 3" key="1">
    <citation type="journal article" date="2014" name="Genome Biol. Evol.">
        <title>The genome of the myxosporean Thelohanellus kitauei shows adaptations to nutrient acquisition within its fish host.</title>
        <authorList>
            <person name="Yang Y."/>
            <person name="Xiong J."/>
            <person name="Zhou Z."/>
            <person name="Huo F."/>
            <person name="Miao W."/>
            <person name="Ran C."/>
            <person name="Liu Y."/>
            <person name="Zhang J."/>
            <person name="Feng J."/>
            <person name="Wang M."/>
            <person name="Wang M."/>
            <person name="Wang L."/>
            <person name="Yao B."/>
        </authorList>
    </citation>
    <scope>NUCLEOTIDE SEQUENCE [LARGE SCALE GENOMIC DNA]</scope>
    <source>
        <strain evidence="2">Wuqing</strain>
    </source>
</reference>
<feature type="region of interest" description="Disordered" evidence="1">
    <location>
        <begin position="75"/>
        <end position="100"/>
    </location>
</feature>
<name>A0A0C2N0P6_THEKT</name>
<sequence length="100" mass="11581">MFLDMKLPQNIAFNQKFNVQLNLLIMPLSLLYQYYNCKKARVVKSLHFSAMLDYHTHVTKSKGRTTAKSIFIQPNMATNRSRNYRETQAPPQEAPAMSQA</sequence>
<evidence type="ECO:0000256" key="1">
    <source>
        <dbReference type="SAM" id="MobiDB-lite"/>
    </source>
</evidence>
<dbReference type="EMBL" id="JWZT01000964">
    <property type="protein sequence ID" value="KII73146.1"/>
    <property type="molecule type" value="Genomic_DNA"/>
</dbReference>
<evidence type="ECO:0000313" key="3">
    <source>
        <dbReference type="Proteomes" id="UP000031668"/>
    </source>
</evidence>
<evidence type="ECO:0000313" key="2">
    <source>
        <dbReference type="EMBL" id="KII73146.1"/>
    </source>
</evidence>